<dbReference type="SUPFAM" id="SSF51735">
    <property type="entry name" value="NAD(P)-binding Rossmann-fold domains"/>
    <property type="match status" value="1"/>
</dbReference>
<organism evidence="3 4">
    <name type="scientific">Trichoderma aggressivum f. europaeum</name>
    <dbReference type="NCBI Taxonomy" id="173218"/>
    <lineage>
        <taxon>Eukaryota</taxon>
        <taxon>Fungi</taxon>
        <taxon>Dikarya</taxon>
        <taxon>Ascomycota</taxon>
        <taxon>Pezizomycotina</taxon>
        <taxon>Sordariomycetes</taxon>
        <taxon>Hypocreomycetidae</taxon>
        <taxon>Hypocreales</taxon>
        <taxon>Hypocreaceae</taxon>
        <taxon>Trichoderma</taxon>
    </lineage>
</organism>
<dbReference type="AlphaFoldDB" id="A0AAE1LYF1"/>
<proteinExistence type="predicted"/>
<evidence type="ECO:0008006" key="5">
    <source>
        <dbReference type="Google" id="ProtNLM"/>
    </source>
</evidence>
<evidence type="ECO:0000256" key="2">
    <source>
        <dbReference type="SAM" id="Phobius"/>
    </source>
</evidence>
<dbReference type="PANTHER" id="PTHR38694:SF1">
    <property type="entry name" value="PEROXIN DOMAIN-CONTAINING PROTEIN"/>
    <property type="match status" value="1"/>
</dbReference>
<dbReference type="EMBL" id="JAWRVG010000020">
    <property type="protein sequence ID" value="KAK4073003.1"/>
    <property type="molecule type" value="Genomic_DNA"/>
</dbReference>
<dbReference type="GeneID" id="87920126"/>
<feature type="region of interest" description="Disordered" evidence="1">
    <location>
        <begin position="430"/>
        <end position="453"/>
    </location>
</feature>
<dbReference type="Gene3D" id="3.40.50.720">
    <property type="entry name" value="NAD(P)-binding Rossmann-like Domain"/>
    <property type="match status" value="1"/>
</dbReference>
<feature type="transmembrane region" description="Helical" evidence="2">
    <location>
        <begin position="160"/>
        <end position="189"/>
    </location>
</feature>
<feature type="compositionally biased region" description="Pro residues" evidence="1">
    <location>
        <begin position="434"/>
        <end position="448"/>
    </location>
</feature>
<comment type="caution">
    <text evidence="3">The sequence shown here is derived from an EMBL/GenBank/DDBJ whole genome shotgun (WGS) entry which is preliminary data.</text>
</comment>
<feature type="region of interest" description="Disordered" evidence="1">
    <location>
        <begin position="1"/>
        <end position="22"/>
    </location>
</feature>
<protein>
    <recommendedName>
        <fullName evidence="5">NAD-dependent epimerase/dehydratase domain-containing protein</fullName>
    </recommendedName>
</protein>
<evidence type="ECO:0000313" key="4">
    <source>
        <dbReference type="Proteomes" id="UP001273209"/>
    </source>
</evidence>
<feature type="region of interest" description="Disordered" evidence="1">
    <location>
        <begin position="465"/>
        <end position="495"/>
    </location>
</feature>
<dbReference type="InterPro" id="IPR036291">
    <property type="entry name" value="NAD(P)-bd_dom_sf"/>
</dbReference>
<evidence type="ECO:0000313" key="3">
    <source>
        <dbReference type="EMBL" id="KAK4073003.1"/>
    </source>
</evidence>
<feature type="compositionally biased region" description="Polar residues" evidence="1">
    <location>
        <begin position="1"/>
        <end position="14"/>
    </location>
</feature>
<reference evidence="3" key="1">
    <citation type="submission" date="2023-11" db="EMBL/GenBank/DDBJ databases">
        <title>The genome sequences of three competitors of mushroom-forming fungi.</title>
        <authorList>
            <person name="Beijen E."/>
            <person name="Ohm R.A."/>
        </authorList>
    </citation>
    <scope>NUCLEOTIDE SEQUENCE</scope>
    <source>
        <strain evidence="3">CBS 100526</strain>
    </source>
</reference>
<evidence type="ECO:0000256" key="1">
    <source>
        <dbReference type="SAM" id="MobiDB-lite"/>
    </source>
</evidence>
<dbReference type="InterPro" id="IPR021709">
    <property type="entry name" value="DUF3292"/>
</dbReference>
<sequence length="1053" mass="115662">MDVPDQSSNTSSAGLGSEPEIIESYDEQVPTASHALAEESIQTEVENKGASQIDHDEIEVKNIGWKEKAQCVPQPVVGGMRNAELWLLIRRFNKQVFEVKSIDTVPLADLDMNIAEDDAFSPDKLRAQLERLYMTVVVSVVSLWKQIVRLRSWRETKRTAAFLGVYGFAWLFDLLIPAVIMFLIVLIAYPPARTICFPPAPPSIVDSKTGGVQKPPSGVLASDTSITGAPEKHEGEGVEQEAHSFVNSIASVVISTSAGKHPQGDPYDDNTAPDPTNITQDISAARDATDGKETSVEHDRTKKPVSNIVWTKTGPVMHLISELVDTWERFGNALSPTPPFPVEQPRLTLSACLLPPLFLSFWVSSYMLLKGLGFGVGFVLFGDPIITPALQFANRTYPRWEKFIELRNTILRGIPTNAQLAVTLLRIGEKNKTPIPPPPSSDAPPPPKIDPEAAQQVDNLGVTEEEARQALRPDLDHAADIKDDSEQRKPKRSHRILNMLKGTAKGGVHTALAADKAKAAAGAVHARNRLGVVNKPSDSDSMSGPICFPARCRGKKGHAYITATATSPALSWTSDIEDVNPAWTVAIEDIDQLKKVGGLGWKTKILVGWAMEREVVDGLVVRTKDGIEYHLTAISMRDELFNRLIAMGHQMWEAFRVVIKKDSTTPKFQKPIQKLGIPDPLKSWTEATFAALDIFKLILKQEQMAPTKVLVTGATGYIGGSILTRLLNSTHLDIKNLSYTVLVRKPEHAEHFKSIGMTPVMFENLDQVDFLKKEASEHDIVINSASAFRALGARALIEGLVERKKKTGEPVWFIHTSGTSSVGNRPVSKIYTEEDAPFEFNDKTQDIHAYELKREAHDSYPQRACDVAVVVAGEELNVPTYILMAPTIYGIGSGPFNKRSVQVPFLSKRAVKKGYAEYIGEGAGVWDHIHIDDTTKIYELLLEKLFAKADVPFGRKGIYFGGSGRHSWKQVAEGIARAGSAAGVLEAEPRAISLEDLARDAPGAVEQYLELGFASRSCTNAELTREVLGWKPEIGEEAWEKGFAEEIEAALAQ</sequence>
<keyword evidence="4" id="KW-1185">Reference proteome</keyword>
<feature type="compositionally biased region" description="Basic and acidic residues" evidence="1">
    <location>
        <begin position="465"/>
        <end position="488"/>
    </location>
</feature>
<gene>
    <name evidence="3" type="ORF">Triagg1_5680</name>
</gene>
<keyword evidence="2" id="KW-0472">Membrane</keyword>
<dbReference type="RefSeq" id="XP_062755480.1">
    <property type="nucleotide sequence ID" value="XM_062900221.1"/>
</dbReference>
<accession>A0AAE1LYF1</accession>
<dbReference type="Proteomes" id="UP001273209">
    <property type="component" value="Unassembled WGS sequence"/>
</dbReference>
<feature type="region of interest" description="Disordered" evidence="1">
    <location>
        <begin position="207"/>
        <end position="231"/>
    </location>
</feature>
<keyword evidence="2" id="KW-0812">Transmembrane</keyword>
<name>A0AAE1LYF1_9HYPO</name>
<keyword evidence="2" id="KW-1133">Transmembrane helix</keyword>
<dbReference type="PANTHER" id="PTHR38694">
    <property type="entry name" value="CONSERVED EXPRESSED PROTEIN"/>
    <property type="match status" value="1"/>
</dbReference>
<dbReference type="Pfam" id="PF11696">
    <property type="entry name" value="DUF3292"/>
    <property type="match status" value="1"/>
</dbReference>